<dbReference type="InterPro" id="IPR005467">
    <property type="entry name" value="His_kinase_dom"/>
</dbReference>
<feature type="domain" description="HAMP" evidence="14">
    <location>
        <begin position="216"/>
        <end position="271"/>
    </location>
</feature>
<organism evidence="15 16">
    <name type="scientific">Microlunatus parietis</name>
    <dbReference type="NCBI Taxonomy" id="682979"/>
    <lineage>
        <taxon>Bacteria</taxon>
        <taxon>Bacillati</taxon>
        <taxon>Actinomycetota</taxon>
        <taxon>Actinomycetes</taxon>
        <taxon>Propionibacteriales</taxon>
        <taxon>Propionibacteriaceae</taxon>
        <taxon>Microlunatus</taxon>
    </lineage>
</organism>
<dbReference type="PANTHER" id="PTHR45436">
    <property type="entry name" value="SENSOR HISTIDINE KINASE YKOH"/>
    <property type="match status" value="1"/>
</dbReference>
<evidence type="ECO:0000313" key="15">
    <source>
        <dbReference type="EMBL" id="NYE71444.1"/>
    </source>
</evidence>
<keyword evidence="7 15" id="KW-0418">Kinase</keyword>
<dbReference type="Gene3D" id="3.30.565.10">
    <property type="entry name" value="Histidine kinase-like ATPase, C-terminal domain"/>
    <property type="match status" value="1"/>
</dbReference>
<keyword evidence="4" id="KW-0597">Phosphoprotein</keyword>
<dbReference type="InterPro" id="IPR003661">
    <property type="entry name" value="HisK_dim/P_dom"/>
</dbReference>
<reference evidence="15 16" key="1">
    <citation type="submission" date="2020-07" db="EMBL/GenBank/DDBJ databases">
        <title>Sequencing the genomes of 1000 actinobacteria strains.</title>
        <authorList>
            <person name="Klenk H.-P."/>
        </authorList>
    </citation>
    <scope>NUCLEOTIDE SEQUENCE [LARGE SCALE GENOMIC DNA]</scope>
    <source>
        <strain evidence="15 16">DSM 22083</strain>
    </source>
</reference>
<dbReference type="InterPro" id="IPR036097">
    <property type="entry name" value="HisK_dim/P_sf"/>
</dbReference>
<name>A0A7Y9L953_9ACTN</name>
<dbReference type="CDD" id="cd00082">
    <property type="entry name" value="HisKA"/>
    <property type="match status" value="1"/>
</dbReference>
<dbReference type="SMART" id="SM00387">
    <property type="entry name" value="HATPase_c"/>
    <property type="match status" value="1"/>
</dbReference>
<dbReference type="InterPro" id="IPR003594">
    <property type="entry name" value="HATPase_dom"/>
</dbReference>
<evidence type="ECO:0000256" key="11">
    <source>
        <dbReference type="SAM" id="MobiDB-lite"/>
    </source>
</evidence>
<dbReference type="PROSITE" id="PS50885">
    <property type="entry name" value="HAMP"/>
    <property type="match status" value="1"/>
</dbReference>
<dbReference type="CDD" id="cd06225">
    <property type="entry name" value="HAMP"/>
    <property type="match status" value="1"/>
</dbReference>
<evidence type="ECO:0000256" key="6">
    <source>
        <dbReference type="ARBA" id="ARBA00022692"/>
    </source>
</evidence>
<feature type="compositionally biased region" description="Basic and acidic residues" evidence="11">
    <location>
        <begin position="505"/>
        <end position="518"/>
    </location>
</feature>
<keyword evidence="6 12" id="KW-0812">Transmembrane</keyword>
<dbReference type="RefSeq" id="WP_179751582.1">
    <property type="nucleotide sequence ID" value="NZ_JACCBU010000001.1"/>
</dbReference>
<evidence type="ECO:0000259" key="13">
    <source>
        <dbReference type="PROSITE" id="PS50109"/>
    </source>
</evidence>
<keyword evidence="9" id="KW-0902">Two-component regulatory system</keyword>
<sequence length="529" mass="57718">MEPVRDHRPGAPKRPRGWSVRFRILTAVLMTTALGMMAAGLTSYAISRQDVYDGVEAALRQEVNEFFEASNEAMNGPGGANITTVEALLRATIKATYPDENEAVLGLVNGKLELHPNKQSELQTSVQGDPEVIAKAAQVRPGDPILPQQISNERNRNLAFVSVTAQLPGSDDVGHYVAAVDIDTAFGPLNSTYRTYALVCVVALILVGLVGFVVSGKLLAPLRTLRQTAQEIGEGNLSGRIPEDQLTSGDEIADLGHTMNAMLDRLSTSFDEQRNLLDDAGHELRTPITIVQGHLELLDQRNPTEVAETVDLSLDELARMRRIVEDLMILAKSRRPDFVRPGPVDVDDLLGSVLDKVKPLADRRWRIDRTVHAVIELDQQRITQALVQLVSNAVRHSADGSVIALGAEVLPDPDHPTSHRLRLSVRDEGAGIAAEDHQRIFERFARSGPAPEHDHASGHPEGSGLGLAIVDAIATAHRGRVLLHSRPGRGSTFTLDLPVITDDSRTEEVEVPDHRHPIATEQESPWPRS</sequence>
<dbReference type="Proteomes" id="UP000569914">
    <property type="component" value="Unassembled WGS sequence"/>
</dbReference>
<dbReference type="EMBL" id="JACCBU010000001">
    <property type="protein sequence ID" value="NYE71444.1"/>
    <property type="molecule type" value="Genomic_DNA"/>
</dbReference>
<dbReference type="SUPFAM" id="SSF158472">
    <property type="entry name" value="HAMP domain-like"/>
    <property type="match status" value="1"/>
</dbReference>
<evidence type="ECO:0000256" key="1">
    <source>
        <dbReference type="ARBA" id="ARBA00000085"/>
    </source>
</evidence>
<dbReference type="Pfam" id="PF00512">
    <property type="entry name" value="HisKA"/>
    <property type="match status" value="1"/>
</dbReference>
<evidence type="ECO:0000256" key="8">
    <source>
        <dbReference type="ARBA" id="ARBA00022989"/>
    </source>
</evidence>
<dbReference type="SMART" id="SM00388">
    <property type="entry name" value="HisKA"/>
    <property type="match status" value="1"/>
</dbReference>
<dbReference type="GO" id="GO:0000155">
    <property type="term" value="F:phosphorelay sensor kinase activity"/>
    <property type="evidence" value="ECO:0007669"/>
    <property type="project" value="InterPro"/>
</dbReference>
<keyword evidence="8 12" id="KW-1133">Transmembrane helix</keyword>
<comment type="caution">
    <text evidence="15">The sequence shown here is derived from an EMBL/GenBank/DDBJ whole genome shotgun (WGS) entry which is preliminary data.</text>
</comment>
<feature type="transmembrane region" description="Helical" evidence="12">
    <location>
        <begin position="20"/>
        <end position="46"/>
    </location>
</feature>
<dbReference type="InterPro" id="IPR050428">
    <property type="entry name" value="TCS_sensor_his_kinase"/>
</dbReference>
<keyword evidence="16" id="KW-1185">Reference proteome</keyword>
<evidence type="ECO:0000256" key="7">
    <source>
        <dbReference type="ARBA" id="ARBA00022777"/>
    </source>
</evidence>
<dbReference type="InterPro" id="IPR004358">
    <property type="entry name" value="Sig_transdc_His_kin-like_C"/>
</dbReference>
<comment type="catalytic activity">
    <reaction evidence="1">
        <text>ATP + protein L-histidine = ADP + protein N-phospho-L-histidine.</text>
        <dbReference type="EC" id="2.7.13.3"/>
    </reaction>
</comment>
<evidence type="ECO:0000256" key="10">
    <source>
        <dbReference type="ARBA" id="ARBA00023136"/>
    </source>
</evidence>
<accession>A0A7Y9L953</accession>
<dbReference type="PROSITE" id="PS50109">
    <property type="entry name" value="HIS_KIN"/>
    <property type="match status" value="1"/>
</dbReference>
<dbReference type="SUPFAM" id="SSF47384">
    <property type="entry name" value="Homodimeric domain of signal transducing histidine kinase"/>
    <property type="match status" value="1"/>
</dbReference>
<protein>
    <recommendedName>
        <fullName evidence="3">histidine kinase</fullName>
        <ecNumber evidence="3">2.7.13.3</ecNumber>
    </recommendedName>
</protein>
<dbReference type="InterPro" id="IPR003660">
    <property type="entry name" value="HAMP_dom"/>
</dbReference>
<evidence type="ECO:0000256" key="3">
    <source>
        <dbReference type="ARBA" id="ARBA00012438"/>
    </source>
</evidence>
<evidence type="ECO:0000256" key="12">
    <source>
        <dbReference type="SAM" id="Phobius"/>
    </source>
</evidence>
<evidence type="ECO:0000259" key="14">
    <source>
        <dbReference type="PROSITE" id="PS50885"/>
    </source>
</evidence>
<proteinExistence type="predicted"/>
<keyword evidence="5" id="KW-0808">Transferase</keyword>
<feature type="region of interest" description="Disordered" evidence="11">
    <location>
        <begin position="505"/>
        <end position="529"/>
    </location>
</feature>
<dbReference type="Gene3D" id="6.10.340.10">
    <property type="match status" value="1"/>
</dbReference>
<keyword evidence="10 12" id="KW-0472">Membrane</keyword>
<dbReference type="SUPFAM" id="SSF55874">
    <property type="entry name" value="ATPase domain of HSP90 chaperone/DNA topoisomerase II/histidine kinase"/>
    <property type="match status" value="1"/>
</dbReference>
<dbReference type="AlphaFoldDB" id="A0A7Y9L953"/>
<dbReference type="InterPro" id="IPR036890">
    <property type="entry name" value="HATPase_C_sf"/>
</dbReference>
<evidence type="ECO:0000256" key="9">
    <source>
        <dbReference type="ARBA" id="ARBA00023012"/>
    </source>
</evidence>
<dbReference type="GO" id="GO:0005886">
    <property type="term" value="C:plasma membrane"/>
    <property type="evidence" value="ECO:0007669"/>
    <property type="project" value="UniProtKB-SubCell"/>
</dbReference>
<comment type="subcellular location">
    <subcellularLocation>
        <location evidence="2">Cell membrane</location>
    </subcellularLocation>
</comment>
<dbReference type="Gene3D" id="1.10.287.130">
    <property type="match status" value="1"/>
</dbReference>
<dbReference type="EC" id="2.7.13.3" evidence="3"/>
<evidence type="ECO:0000256" key="5">
    <source>
        <dbReference type="ARBA" id="ARBA00022679"/>
    </source>
</evidence>
<feature type="transmembrane region" description="Helical" evidence="12">
    <location>
        <begin position="196"/>
        <end position="220"/>
    </location>
</feature>
<dbReference type="SMART" id="SM00304">
    <property type="entry name" value="HAMP"/>
    <property type="match status" value="1"/>
</dbReference>
<evidence type="ECO:0000313" key="16">
    <source>
        <dbReference type="Proteomes" id="UP000569914"/>
    </source>
</evidence>
<feature type="domain" description="Histidine kinase" evidence="13">
    <location>
        <begin position="279"/>
        <end position="501"/>
    </location>
</feature>
<dbReference type="Pfam" id="PF02518">
    <property type="entry name" value="HATPase_c"/>
    <property type="match status" value="1"/>
</dbReference>
<dbReference type="PANTHER" id="PTHR45436:SF5">
    <property type="entry name" value="SENSOR HISTIDINE KINASE TRCS"/>
    <property type="match status" value="1"/>
</dbReference>
<dbReference type="Pfam" id="PF00672">
    <property type="entry name" value="HAMP"/>
    <property type="match status" value="1"/>
</dbReference>
<evidence type="ECO:0000256" key="4">
    <source>
        <dbReference type="ARBA" id="ARBA00022553"/>
    </source>
</evidence>
<evidence type="ECO:0000256" key="2">
    <source>
        <dbReference type="ARBA" id="ARBA00004236"/>
    </source>
</evidence>
<dbReference type="PRINTS" id="PR00344">
    <property type="entry name" value="BCTRLSENSOR"/>
</dbReference>
<gene>
    <name evidence="15" type="ORF">BKA15_002773</name>
</gene>